<evidence type="ECO:0000313" key="3">
    <source>
        <dbReference type="Proteomes" id="UP000272117"/>
    </source>
</evidence>
<comment type="caution">
    <text evidence="2">The sequence shown here is derived from an EMBL/GenBank/DDBJ whole genome shotgun (WGS) entry which is preliminary data.</text>
</comment>
<keyword evidence="1" id="KW-0732">Signal</keyword>
<dbReference type="EMBL" id="RJJD01000015">
    <property type="protein sequence ID" value="RNI23662.1"/>
    <property type="molecule type" value="Genomic_DNA"/>
</dbReference>
<feature type="chain" id="PRO_5018124552" description="DUF4138 domain-containing protein" evidence="1">
    <location>
        <begin position="26"/>
        <end position="357"/>
    </location>
</feature>
<keyword evidence="3" id="KW-1185">Reference proteome</keyword>
<dbReference type="AlphaFoldDB" id="A0A3M9MDM1"/>
<proteinExistence type="predicted"/>
<organism evidence="2 3">
    <name type="scientific">Rufibacter latericius</name>
    <dbReference type="NCBI Taxonomy" id="2487040"/>
    <lineage>
        <taxon>Bacteria</taxon>
        <taxon>Pseudomonadati</taxon>
        <taxon>Bacteroidota</taxon>
        <taxon>Cytophagia</taxon>
        <taxon>Cytophagales</taxon>
        <taxon>Hymenobacteraceae</taxon>
        <taxon>Rufibacter</taxon>
    </lineage>
</organism>
<reference evidence="2 3" key="1">
    <citation type="submission" date="2018-11" db="EMBL/GenBank/DDBJ databases">
        <title>Rufibacter latericius sp. nov., isolated from water in Baiyang Lake.</title>
        <authorList>
            <person name="Yang Y."/>
        </authorList>
    </citation>
    <scope>NUCLEOTIDE SEQUENCE [LARGE SCALE GENOMIC DNA]</scope>
    <source>
        <strain evidence="2 3">R-22-1c-1</strain>
    </source>
</reference>
<feature type="signal peptide" evidence="1">
    <location>
        <begin position="1"/>
        <end position="25"/>
    </location>
</feature>
<dbReference type="OrthoDB" id="926208at2"/>
<protein>
    <recommendedName>
        <fullName evidence="4">DUF4138 domain-containing protein</fullName>
    </recommendedName>
</protein>
<evidence type="ECO:0008006" key="4">
    <source>
        <dbReference type="Google" id="ProtNLM"/>
    </source>
</evidence>
<dbReference type="Proteomes" id="UP000272117">
    <property type="component" value="Unassembled WGS sequence"/>
</dbReference>
<gene>
    <name evidence="2" type="ORF">EFB08_19245</name>
</gene>
<name>A0A3M9MDM1_9BACT</name>
<accession>A0A3M9MDM1</accession>
<evidence type="ECO:0000313" key="2">
    <source>
        <dbReference type="EMBL" id="RNI23662.1"/>
    </source>
</evidence>
<evidence type="ECO:0000256" key="1">
    <source>
        <dbReference type="SAM" id="SignalP"/>
    </source>
</evidence>
<sequence>MSGNFLRAALALVGLLFSFSSVGLAQAGKPLKIADLELQVAGTKQPATQLQYAFQAGDVLVLDLDNKTKTSYKVTVQEYFSTSPLYNIEETKKLHNLRLTVPQKSVYTITLQSLSETSTKSHFTLTRIPKSEATQNFNTLVAWRTVHDTTWTTTTEKVLVKNDLKAETVVDKTFRLASLTNITSNNRSTERFKLPAKTKHWVYWVGVGQESVQALQETGKTLAKGATALLTGSNPLVAFGLGLLPQLPQVKSSGYISYHLFNRNNAYLFKEDQDGWKPYGVASGKDVLSDYGKVLINQTPKTDDGYLYLGFENPSTITGLDLTLKVVAFVDNPVYQTRTVRKPAKITTRREPILAGE</sequence>
<dbReference type="RefSeq" id="WP_123128583.1">
    <property type="nucleotide sequence ID" value="NZ_RJJD01000015.1"/>
</dbReference>